<dbReference type="EMBL" id="AMZH03022538">
    <property type="protein sequence ID" value="RRT37224.1"/>
    <property type="molecule type" value="Genomic_DNA"/>
</dbReference>
<feature type="region of interest" description="Disordered" evidence="1">
    <location>
        <begin position="16"/>
        <end position="113"/>
    </location>
</feature>
<reference evidence="2 3" key="1">
    <citation type="journal article" date="2014" name="Agronomy (Basel)">
        <title>A Draft Genome Sequence for Ensete ventricosum, the Drought-Tolerant Tree Against Hunger.</title>
        <authorList>
            <person name="Harrison J."/>
            <person name="Moore K.A."/>
            <person name="Paszkiewicz K."/>
            <person name="Jones T."/>
            <person name="Grant M."/>
            <person name="Ambacheew D."/>
            <person name="Muzemil S."/>
            <person name="Studholme D.J."/>
        </authorList>
    </citation>
    <scope>NUCLEOTIDE SEQUENCE [LARGE SCALE GENOMIC DNA]</scope>
</reference>
<accession>A0A426XCN7</accession>
<evidence type="ECO:0000313" key="3">
    <source>
        <dbReference type="Proteomes" id="UP000287651"/>
    </source>
</evidence>
<sequence>MKVLVNKTPSSTAAPLLAKIAPRKETPAATAPGKVTPSEVLRREGSSRHWDKWCPSRSPCGTSVQKHKEEAGPVAVTTTEAQVSEVPNSWRSSSPSSGNPNAKRSRPRSESKS</sequence>
<protein>
    <submittedName>
        <fullName evidence="2">Uncharacterized protein</fullName>
    </submittedName>
</protein>
<feature type="compositionally biased region" description="Basic and acidic residues" evidence="1">
    <location>
        <begin position="40"/>
        <end position="54"/>
    </location>
</feature>
<gene>
    <name evidence="2" type="ORF">B296_00031402</name>
</gene>
<dbReference type="AlphaFoldDB" id="A0A426XCN7"/>
<name>A0A426XCN7_ENSVE</name>
<proteinExistence type="predicted"/>
<organism evidence="2 3">
    <name type="scientific">Ensete ventricosum</name>
    <name type="common">Abyssinian banana</name>
    <name type="synonym">Musa ensete</name>
    <dbReference type="NCBI Taxonomy" id="4639"/>
    <lineage>
        <taxon>Eukaryota</taxon>
        <taxon>Viridiplantae</taxon>
        <taxon>Streptophyta</taxon>
        <taxon>Embryophyta</taxon>
        <taxon>Tracheophyta</taxon>
        <taxon>Spermatophyta</taxon>
        <taxon>Magnoliopsida</taxon>
        <taxon>Liliopsida</taxon>
        <taxon>Zingiberales</taxon>
        <taxon>Musaceae</taxon>
        <taxon>Ensete</taxon>
    </lineage>
</organism>
<feature type="compositionally biased region" description="Low complexity" evidence="1">
    <location>
        <begin position="84"/>
        <end position="101"/>
    </location>
</feature>
<evidence type="ECO:0000256" key="1">
    <source>
        <dbReference type="SAM" id="MobiDB-lite"/>
    </source>
</evidence>
<comment type="caution">
    <text evidence="2">The sequence shown here is derived from an EMBL/GenBank/DDBJ whole genome shotgun (WGS) entry which is preliminary data.</text>
</comment>
<dbReference type="Proteomes" id="UP000287651">
    <property type="component" value="Unassembled WGS sequence"/>
</dbReference>
<evidence type="ECO:0000313" key="2">
    <source>
        <dbReference type="EMBL" id="RRT37224.1"/>
    </source>
</evidence>